<reference evidence="1 2" key="1">
    <citation type="journal article" date="2010" name="Appl. Microbiol. Biotechnol.">
        <title>Genotypic diversity in Oenococcus oeni by high-density microarray comparative genome hybridization and whole genome sequencing.</title>
        <authorList>
            <person name="Borneman A.R."/>
            <person name="Bartowsky E.J."/>
            <person name="McCarthy J."/>
            <person name="Chambers P.J."/>
        </authorList>
    </citation>
    <scope>NUCLEOTIDE SEQUENCE [LARGE SCALE GENOMIC DNA]</scope>
    <source>
        <strain evidence="1 2">AWRIB429</strain>
    </source>
</reference>
<accession>D3L7U0</accession>
<organism evidence="1 2">
    <name type="scientific">Oenococcus oeni AWRIB429</name>
    <dbReference type="NCBI Taxonomy" id="655225"/>
    <lineage>
        <taxon>Bacteria</taxon>
        <taxon>Bacillati</taxon>
        <taxon>Bacillota</taxon>
        <taxon>Bacilli</taxon>
        <taxon>Lactobacillales</taxon>
        <taxon>Lactobacillaceae</taxon>
        <taxon>Oenococcus</taxon>
    </lineage>
</organism>
<dbReference type="AlphaFoldDB" id="D3L7U0"/>
<evidence type="ECO:0000313" key="1">
    <source>
        <dbReference type="EMBL" id="EFD89024.1"/>
    </source>
</evidence>
<name>D3L7U0_OENOE</name>
<comment type="caution">
    <text evidence="1">The sequence shown here is derived from an EMBL/GenBank/DDBJ whole genome shotgun (WGS) entry which is preliminary data.</text>
</comment>
<dbReference type="EMBL" id="ACSE01000005">
    <property type="protein sequence ID" value="EFD89024.1"/>
    <property type="molecule type" value="Genomic_DNA"/>
</dbReference>
<protein>
    <submittedName>
        <fullName evidence="1">Uncharacterized protein</fullName>
    </submittedName>
</protein>
<dbReference type="Proteomes" id="UP000003075">
    <property type="component" value="Unassembled WGS sequence"/>
</dbReference>
<evidence type="ECO:0000313" key="2">
    <source>
        <dbReference type="Proteomes" id="UP000003075"/>
    </source>
</evidence>
<sequence length="41" mass="4860">MFLKIFVVVEKEKLFLILKNSFKTNNLSLLNASVYKKVKRD</sequence>
<proteinExistence type="predicted"/>
<gene>
    <name evidence="1" type="ORF">AWRIB429_0420</name>
</gene>